<dbReference type="InterPro" id="IPR000160">
    <property type="entry name" value="GGDEF_dom"/>
</dbReference>
<feature type="domain" description="GGDEF" evidence="2">
    <location>
        <begin position="203"/>
        <end position="332"/>
    </location>
</feature>
<dbReference type="SUPFAM" id="SSF55073">
    <property type="entry name" value="Nucleotide cyclase"/>
    <property type="match status" value="1"/>
</dbReference>
<dbReference type="InterPro" id="IPR001633">
    <property type="entry name" value="EAL_dom"/>
</dbReference>
<evidence type="ECO:0000259" key="1">
    <source>
        <dbReference type="PROSITE" id="PS50883"/>
    </source>
</evidence>
<dbReference type="NCBIfam" id="TIGR00254">
    <property type="entry name" value="GGDEF"/>
    <property type="match status" value="1"/>
</dbReference>
<dbReference type="Pfam" id="PF00990">
    <property type="entry name" value="GGDEF"/>
    <property type="match status" value="1"/>
</dbReference>
<dbReference type="RefSeq" id="WP_225250543.1">
    <property type="nucleotide sequence ID" value="NZ_JAIWIU010000062.1"/>
</dbReference>
<dbReference type="CDD" id="cd01948">
    <property type="entry name" value="EAL"/>
    <property type="match status" value="1"/>
</dbReference>
<dbReference type="Pfam" id="PF00563">
    <property type="entry name" value="EAL"/>
    <property type="match status" value="1"/>
</dbReference>
<feature type="domain" description="EAL" evidence="1">
    <location>
        <begin position="345"/>
        <end position="601"/>
    </location>
</feature>
<proteinExistence type="predicted"/>
<dbReference type="SUPFAM" id="SSF141868">
    <property type="entry name" value="EAL domain-like"/>
    <property type="match status" value="1"/>
</dbReference>
<sequence length="611" mass="69821">MITTPKNTPLINVETLSALTECRGKSILEQATLTLHKACDSLYSELVEFDRLGVMGHSLALAQNHLLAESLYAYPLADSLVSVALSQPYSDYFWGTNTELQVTTDNTPVNYLIIPLRSSTRDIIGALVSVFSSHVELDNERLDFHRVISFFISHSLEHQRLLDRTDSLIYQLSHEVSHDNLTNLMNRNYMEDKLERLIESKSANFILVVLDIDHFQEINDLHGHYVGDKVLRHIAQEICQIVQNEHERFRLSGDEFAFILTDDDPSMLCYELHDTLERGFHVGPHKISLSARMGLASYTHEVHSAEQLIANASIALNDSKTHRGEVIRWFDSHLNQQYMRRTQLIELLKEEINKPLEQTQELYVVVQPIVTKDEHHWNYFEVLARWHQPLLGEVSPLEFIEAAEQSGLIIQLGEKIIELACLAKKELEASLGYPVKLGINCSAEQLSHTPNYIEFLTTTLARYQFSPSSFTIELTESVLLSPTTDIVYRLDTLRRLGFTIALDDFGTGYSSLNYIHSYPIDCIKIDATFVRNMLTNQTSERVISLIIQLAKQLDVDLIAEGVETKQALDKLYQMGCQQIQGFYFSRPLKPQDMPNKLPFYDEPYPAVDKTE</sequence>
<accession>A0ABS7YLK8</accession>
<dbReference type="CDD" id="cd01949">
    <property type="entry name" value="GGDEF"/>
    <property type="match status" value="1"/>
</dbReference>
<dbReference type="PROSITE" id="PS50887">
    <property type="entry name" value="GGDEF"/>
    <property type="match status" value="1"/>
</dbReference>
<dbReference type="InterPro" id="IPR029787">
    <property type="entry name" value="Nucleotide_cyclase"/>
</dbReference>
<protein>
    <submittedName>
        <fullName evidence="3">EAL domain-containing protein</fullName>
    </submittedName>
</protein>
<dbReference type="Gene3D" id="3.20.20.450">
    <property type="entry name" value="EAL domain"/>
    <property type="match status" value="1"/>
</dbReference>
<dbReference type="EMBL" id="JAIWIU010000062">
    <property type="protein sequence ID" value="MCA2016562.1"/>
    <property type="molecule type" value="Genomic_DNA"/>
</dbReference>
<dbReference type="PANTHER" id="PTHR33121:SF79">
    <property type="entry name" value="CYCLIC DI-GMP PHOSPHODIESTERASE PDED-RELATED"/>
    <property type="match status" value="1"/>
</dbReference>
<dbReference type="SMART" id="SM00052">
    <property type="entry name" value="EAL"/>
    <property type="match status" value="1"/>
</dbReference>
<evidence type="ECO:0000313" key="4">
    <source>
        <dbReference type="Proteomes" id="UP001199044"/>
    </source>
</evidence>
<dbReference type="PANTHER" id="PTHR33121">
    <property type="entry name" value="CYCLIC DI-GMP PHOSPHODIESTERASE PDEF"/>
    <property type="match status" value="1"/>
</dbReference>
<dbReference type="SUPFAM" id="SSF55781">
    <property type="entry name" value="GAF domain-like"/>
    <property type="match status" value="1"/>
</dbReference>
<gene>
    <name evidence="3" type="ORF">LDJ79_10595</name>
</gene>
<dbReference type="InterPro" id="IPR035919">
    <property type="entry name" value="EAL_sf"/>
</dbReference>
<organism evidence="3 4">
    <name type="scientific">Vibrio tritonius</name>
    <dbReference type="NCBI Taxonomy" id="1435069"/>
    <lineage>
        <taxon>Bacteria</taxon>
        <taxon>Pseudomonadati</taxon>
        <taxon>Pseudomonadota</taxon>
        <taxon>Gammaproteobacteria</taxon>
        <taxon>Vibrionales</taxon>
        <taxon>Vibrionaceae</taxon>
        <taxon>Vibrio</taxon>
    </lineage>
</organism>
<keyword evidence="4" id="KW-1185">Reference proteome</keyword>
<comment type="caution">
    <text evidence="3">The sequence shown here is derived from an EMBL/GenBank/DDBJ whole genome shotgun (WGS) entry which is preliminary data.</text>
</comment>
<evidence type="ECO:0000259" key="2">
    <source>
        <dbReference type="PROSITE" id="PS50887"/>
    </source>
</evidence>
<dbReference type="InterPro" id="IPR043128">
    <property type="entry name" value="Rev_trsase/Diguanyl_cyclase"/>
</dbReference>
<dbReference type="PROSITE" id="PS50883">
    <property type="entry name" value="EAL"/>
    <property type="match status" value="1"/>
</dbReference>
<evidence type="ECO:0000313" key="3">
    <source>
        <dbReference type="EMBL" id="MCA2016562.1"/>
    </source>
</evidence>
<reference evidence="4" key="1">
    <citation type="submission" date="2023-07" db="EMBL/GenBank/DDBJ databases">
        <title>Molecular identification of indigenous halophilic bacteria isolated from red sea cost, biodegradation of synthetic dyes and assessment of degraded metabolite toxicity.</title>
        <authorList>
            <person name="Chaieb K."/>
            <person name="Altayb H.N."/>
        </authorList>
    </citation>
    <scope>NUCLEOTIDE SEQUENCE [LARGE SCALE GENOMIC DNA]</scope>
    <source>
        <strain evidence="4">K20</strain>
    </source>
</reference>
<dbReference type="Proteomes" id="UP001199044">
    <property type="component" value="Unassembled WGS sequence"/>
</dbReference>
<dbReference type="SMART" id="SM00267">
    <property type="entry name" value="GGDEF"/>
    <property type="match status" value="1"/>
</dbReference>
<name>A0ABS7YLK8_9VIBR</name>
<dbReference type="InterPro" id="IPR050706">
    <property type="entry name" value="Cyclic-di-GMP_PDE-like"/>
</dbReference>
<dbReference type="Gene3D" id="3.30.70.270">
    <property type="match status" value="1"/>
</dbReference>